<feature type="compositionally biased region" description="Low complexity" evidence="1">
    <location>
        <begin position="603"/>
        <end position="618"/>
    </location>
</feature>
<comment type="caution">
    <text evidence="2">The sequence shown here is derived from an EMBL/GenBank/DDBJ whole genome shotgun (WGS) entry which is preliminary data.</text>
</comment>
<feature type="compositionally biased region" description="Polar residues" evidence="1">
    <location>
        <begin position="336"/>
        <end position="350"/>
    </location>
</feature>
<keyword evidence="3" id="KW-1185">Reference proteome</keyword>
<evidence type="ECO:0000313" key="3">
    <source>
        <dbReference type="Proteomes" id="UP001320420"/>
    </source>
</evidence>
<evidence type="ECO:0000256" key="1">
    <source>
        <dbReference type="SAM" id="MobiDB-lite"/>
    </source>
</evidence>
<feature type="compositionally biased region" description="Basic and acidic residues" evidence="1">
    <location>
        <begin position="364"/>
        <end position="384"/>
    </location>
</feature>
<reference evidence="2 3" key="1">
    <citation type="submission" date="2024-02" db="EMBL/GenBank/DDBJ databases">
        <title>De novo assembly and annotation of 12 fungi associated with fruit tree decline syndrome in Ontario, Canada.</title>
        <authorList>
            <person name="Sulman M."/>
            <person name="Ellouze W."/>
            <person name="Ilyukhin E."/>
        </authorList>
    </citation>
    <scope>NUCLEOTIDE SEQUENCE [LARGE SCALE GENOMIC DNA]</scope>
    <source>
        <strain evidence="2 3">M11/M66-122</strain>
    </source>
</reference>
<dbReference type="AlphaFoldDB" id="A0AAN9UHV0"/>
<feature type="compositionally biased region" description="Acidic residues" evidence="1">
    <location>
        <begin position="122"/>
        <end position="140"/>
    </location>
</feature>
<feature type="region of interest" description="Disordered" evidence="1">
    <location>
        <begin position="537"/>
        <end position="579"/>
    </location>
</feature>
<accession>A0AAN9UHV0</accession>
<feature type="compositionally biased region" description="Low complexity" evidence="1">
    <location>
        <begin position="309"/>
        <end position="324"/>
    </location>
</feature>
<feature type="region of interest" description="Disordered" evidence="1">
    <location>
        <begin position="595"/>
        <end position="684"/>
    </location>
</feature>
<dbReference type="Proteomes" id="UP001320420">
    <property type="component" value="Unassembled WGS sequence"/>
</dbReference>
<feature type="region of interest" description="Disordered" evidence="1">
    <location>
        <begin position="260"/>
        <end position="416"/>
    </location>
</feature>
<sequence>MAKYPSPANAPSSPVDLSQSDFLGEHVIPRSVVKIAKDQQKLLDRKEAWAYEICKHRQQLYLPPAVFKNLEAFHARKLKARKSKAPCSSHSSQERQVDGGHGDENQAPSSSNPETPPKDKTDDIDDDGNQDAEDDGDSDDERLSHGSWPASPEDHRHPPAVRPRAAEQEELERDEILTQLPPDSSPPRLSPSPPQRRPTFQKPLSSSPGPENELELEIPLALDDSVVPNAIPAQQAVEPMLATPPSAQIIPCTFQQHGLFSRKQDREGQNKQRPVYKKIPELYRPPKAPPTTSCGLGMTRLGPAKPSFTDTQTSTSTTDMSSSSIVPATHRDVPRATSTDDPSPESSHNPPQLHETSELPSAQHIEDKSSHPDPLESPELRHGSPEFIPPSPKLKPVSAPPVTTVQAPPLSPQPVKQPEAPFIEFTLKYPGYTGSISDFVTACAYLETLTGRRRLRPFLFDDFIRAWSEGYLPYVRGCDESDPPVKALNALQWFNEIEDPPVFTKQVVTPASLERILRFYPEEALSARGILRMPRQTTPEAAASKGTQAAKATQPGRTEPPASLKPGAASINRAPQRGTNTSTVADILEEQVPAEASIPTTVRPAARPAAPPSRALPLNKSMDELPREKRPRPTTGELPRSLSEAAATGTVTTSHKRKPSGGDDDNNNSGFQVPAPKKKALSPTPSTAAAAIAAAATTKAASVAPSRPTSSSGGSFYSDVSRATTTTTTGAVSSSGVVAAGRRRFADDPEKRKRKLAKFAKKFREQRKNNDSIVTSSAPVASKP</sequence>
<feature type="compositionally biased region" description="Pro residues" evidence="1">
    <location>
        <begin position="183"/>
        <end position="196"/>
    </location>
</feature>
<feature type="compositionally biased region" description="Low complexity" evidence="1">
    <location>
        <begin position="541"/>
        <end position="554"/>
    </location>
</feature>
<feature type="compositionally biased region" description="Basic and acidic residues" evidence="1">
    <location>
        <begin position="92"/>
        <end position="104"/>
    </location>
</feature>
<feature type="region of interest" description="Disordered" evidence="1">
    <location>
        <begin position="759"/>
        <end position="784"/>
    </location>
</feature>
<gene>
    <name evidence="2" type="ORF">SLS62_008735</name>
</gene>
<proteinExistence type="predicted"/>
<feature type="compositionally biased region" description="Polar residues" evidence="1">
    <location>
        <begin position="771"/>
        <end position="784"/>
    </location>
</feature>
<evidence type="ECO:0000313" key="2">
    <source>
        <dbReference type="EMBL" id="KAK7748275.1"/>
    </source>
</evidence>
<name>A0AAN9UHV0_9PEZI</name>
<dbReference type="EMBL" id="JAKJXP020000084">
    <property type="protein sequence ID" value="KAK7748275.1"/>
    <property type="molecule type" value="Genomic_DNA"/>
</dbReference>
<feature type="region of interest" description="Disordered" evidence="1">
    <location>
        <begin position="78"/>
        <end position="215"/>
    </location>
</feature>
<protein>
    <submittedName>
        <fullName evidence="2">Uncharacterized protein</fullName>
    </submittedName>
</protein>
<organism evidence="2 3">
    <name type="scientific">Diatrype stigma</name>
    <dbReference type="NCBI Taxonomy" id="117547"/>
    <lineage>
        <taxon>Eukaryota</taxon>
        <taxon>Fungi</taxon>
        <taxon>Dikarya</taxon>
        <taxon>Ascomycota</taxon>
        <taxon>Pezizomycotina</taxon>
        <taxon>Sordariomycetes</taxon>
        <taxon>Xylariomycetidae</taxon>
        <taxon>Xylariales</taxon>
        <taxon>Diatrypaceae</taxon>
        <taxon>Diatrype</taxon>
    </lineage>
</organism>